<organism evidence="4 5">
    <name type="scientific">Agaribacter marinus</name>
    <dbReference type="NCBI Taxonomy" id="1431249"/>
    <lineage>
        <taxon>Bacteria</taxon>
        <taxon>Pseudomonadati</taxon>
        <taxon>Pseudomonadota</taxon>
        <taxon>Gammaproteobacteria</taxon>
        <taxon>Alteromonadales</taxon>
        <taxon>Alteromonadaceae</taxon>
        <taxon>Agaribacter</taxon>
    </lineage>
</organism>
<dbReference type="InterPro" id="IPR050491">
    <property type="entry name" value="AmpC-like"/>
</dbReference>
<reference evidence="4" key="1">
    <citation type="journal article" date="2014" name="Int. J. Syst. Evol. Microbiol.">
        <title>Complete genome sequence of Corynebacterium casei LMG S-19264T (=DSM 44701T), isolated from a smear-ripened cheese.</title>
        <authorList>
            <consortium name="US DOE Joint Genome Institute (JGI-PGF)"/>
            <person name="Walter F."/>
            <person name="Albersmeier A."/>
            <person name="Kalinowski J."/>
            <person name="Ruckert C."/>
        </authorList>
    </citation>
    <scope>NUCLEOTIDE SEQUENCE</scope>
    <source>
        <strain evidence="4">NBRC 110023</strain>
    </source>
</reference>
<evidence type="ECO:0000313" key="5">
    <source>
        <dbReference type="Proteomes" id="UP001156601"/>
    </source>
</evidence>
<dbReference type="Proteomes" id="UP001156601">
    <property type="component" value="Unassembled WGS sequence"/>
</dbReference>
<reference evidence="4" key="2">
    <citation type="submission" date="2023-01" db="EMBL/GenBank/DDBJ databases">
        <title>Draft genome sequence of Agaribacter marinus strain NBRC 110023.</title>
        <authorList>
            <person name="Sun Q."/>
            <person name="Mori K."/>
        </authorList>
    </citation>
    <scope>NUCLEOTIDE SEQUENCE</scope>
    <source>
        <strain evidence="4">NBRC 110023</strain>
    </source>
</reference>
<evidence type="ECO:0000259" key="2">
    <source>
        <dbReference type="Pfam" id="PF00144"/>
    </source>
</evidence>
<dbReference type="InterPro" id="IPR021860">
    <property type="entry name" value="Peptidase_S12_Pab87-rel_C"/>
</dbReference>
<dbReference type="RefSeq" id="WP_284217236.1">
    <property type="nucleotide sequence ID" value="NZ_BSOT01000005.1"/>
</dbReference>
<dbReference type="EMBL" id="BSOT01000005">
    <property type="protein sequence ID" value="GLR70962.1"/>
    <property type="molecule type" value="Genomic_DNA"/>
</dbReference>
<evidence type="ECO:0000313" key="4">
    <source>
        <dbReference type="EMBL" id="GLR70962.1"/>
    </source>
</evidence>
<dbReference type="SUPFAM" id="SSF56601">
    <property type="entry name" value="beta-lactamase/transpeptidase-like"/>
    <property type="match status" value="1"/>
</dbReference>
<feature type="signal peptide" evidence="1">
    <location>
        <begin position="1"/>
        <end position="25"/>
    </location>
</feature>
<gene>
    <name evidence="4" type="ORF">GCM10007852_18700</name>
</gene>
<evidence type="ECO:0000259" key="3">
    <source>
        <dbReference type="Pfam" id="PF11954"/>
    </source>
</evidence>
<dbReference type="InterPro" id="IPR001466">
    <property type="entry name" value="Beta-lactam-related"/>
</dbReference>
<feature type="domain" description="Peptidase S12 Pab87-related C-terminal" evidence="3">
    <location>
        <begin position="450"/>
        <end position="532"/>
    </location>
</feature>
<dbReference type="InterPro" id="IPR012338">
    <property type="entry name" value="Beta-lactam/transpept-like"/>
</dbReference>
<name>A0AA37SWQ7_9ALTE</name>
<dbReference type="Gene3D" id="2.40.128.600">
    <property type="match status" value="1"/>
</dbReference>
<dbReference type="PANTHER" id="PTHR46825:SF15">
    <property type="entry name" value="BETA-LACTAMASE-RELATED DOMAIN-CONTAINING PROTEIN"/>
    <property type="match status" value="1"/>
</dbReference>
<keyword evidence="1" id="KW-0732">Signal</keyword>
<dbReference type="Pfam" id="PF11954">
    <property type="entry name" value="DUF3471"/>
    <property type="match status" value="1"/>
</dbReference>
<evidence type="ECO:0000256" key="1">
    <source>
        <dbReference type="SAM" id="SignalP"/>
    </source>
</evidence>
<protein>
    <recommendedName>
        <fullName evidence="6">CubicO group peptidase, beta-lactamase class C family</fullName>
    </recommendedName>
</protein>
<dbReference type="PANTHER" id="PTHR46825">
    <property type="entry name" value="D-ALANYL-D-ALANINE-CARBOXYPEPTIDASE/ENDOPEPTIDASE AMPH"/>
    <property type="match status" value="1"/>
</dbReference>
<dbReference type="AlphaFoldDB" id="A0AA37SWQ7"/>
<keyword evidence="5" id="KW-1185">Reference proteome</keyword>
<evidence type="ECO:0008006" key="6">
    <source>
        <dbReference type="Google" id="ProtNLM"/>
    </source>
</evidence>
<dbReference type="Gene3D" id="3.40.710.10">
    <property type="entry name" value="DD-peptidase/beta-lactamase superfamily"/>
    <property type="match status" value="1"/>
</dbReference>
<sequence>MRSSYSQLFRCLLVFSICIGANATANIDKNALKNTVEQALKAFHTPGMSITIVQNDAVVLSQGYGFSQIDENIPVTSRTYFRLASVSKAFTAAGVAILVDEGRLGWDDLVIDHLPDFRLQDNYATQNFTVKDLLTHNSGLISGAGDSMIWPEPSGFNRDEVVQNLRYFSAEYAFKSRYAYSNVMYITAGVLIEKLSKIPFERFIDERIFSALDIPCYSGAHPTDVANASAMGYAHSDARGIYPVPRNAITGDALMSAAAGGMICNADGMSKWLNALLSIESLPFSKKQLDLMWQGHTILNVPNIDKQWNDTHFKEYGLGWRLSNIGEYKVISHTGTLSGYQAYVALIPELSLGVSIFNNGSNYGARGAVMQTILKHYINAADANTDENNTESGQARDNSAANNTTYIDSERAQTAIDWTQKYIDYQAIREKRWLQNNAPPVANSDTIVNVSDIVGTYKDDWFGDLVIYVAPKGNNDEKLRIRSSRMKTLKGTLSPFQDATYKIDWDNENAQGDAFIHFDLNVERTVTGASLHPFTKRKKRNHAYRDMYFNKLDPESTE</sequence>
<comment type="caution">
    <text evidence="4">The sequence shown here is derived from an EMBL/GenBank/DDBJ whole genome shotgun (WGS) entry which is preliminary data.</text>
</comment>
<proteinExistence type="predicted"/>
<accession>A0AA37SWQ7</accession>
<feature type="chain" id="PRO_5041220387" description="CubicO group peptidase, beta-lactamase class C family" evidence="1">
    <location>
        <begin position="26"/>
        <end position="558"/>
    </location>
</feature>
<feature type="domain" description="Beta-lactamase-related" evidence="2">
    <location>
        <begin position="33"/>
        <end position="364"/>
    </location>
</feature>
<dbReference type="Pfam" id="PF00144">
    <property type="entry name" value="Beta-lactamase"/>
    <property type="match status" value="1"/>
</dbReference>